<dbReference type="Pfam" id="PF11887">
    <property type="entry name" value="Mce4_CUP1"/>
    <property type="match status" value="1"/>
</dbReference>
<gene>
    <name evidence="3" type="ORF">A5707_11565</name>
</gene>
<name>A0A1A2ZVC0_9MYCO</name>
<dbReference type="Pfam" id="PF02470">
    <property type="entry name" value="MlaD"/>
    <property type="match status" value="1"/>
</dbReference>
<dbReference type="GO" id="GO:0051701">
    <property type="term" value="P:biological process involved in interaction with host"/>
    <property type="evidence" value="ECO:0007669"/>
    <property type="project" value="TreeGrafter"/>
</dbReference>
<sequence>MASTGARRTHVRLAATLLASLLVGFALLTYLSYNAAFSSTDTVTLTAPRAGLVMDRDNKVKYRGIQIGKVKNVKYSDEQAQLELAIDSRELRFVPSNATVHIASNTIFGAKSVEFIPPQKPSATSLRPGAHLKADAVSLEVNTLFQSLIDLLHKIDPVDLNATISAIAEGLRGHGDDLGALLAGTNTLTQQTNPQLSTLRQDFAKVAQVANIYADAAPDLVTVFQNTPTIAKTVVDQQGNLNDTLLATIGLANNVYDTLAPAEQDLIDAIKRLRAPLKVTGDYSPEFGCMFRGIQRGLDEFAPLLGVRKAGLFTSSSFILGAPSYTYPESLPIVNASGGPNCRGLPDIPTKQTGGSWFRSPFLVTDNAYIPYEPFTEMQVDAPSTLQFLFHGAFAERDDF</sequence>
<dbReference type="AlphaFoldDB" id="A0A1A2ZVC0"/>
<dbReference type="InterPro" id="IPR005693">
    <property type="entry name" value="Mce"/>
</dbReference>
<dbReference type="InterPro" id="IPR052336">
    <property type="entry name" value="MlaD_Phospholipid_Transporter"/>
</dbReference>
<feature type="domain" description="Mce/MlaD" evidence="1">
    <location>
        <begin position="40"/>
        <end position="118"/>
    </location>
</feature>
<feature type="domain" description="Mammalian cell entry C-terminal" evidence="2">
    <location>
        <begin position="123"/>
        <end position="340"/>
    </location>
</feature>
<proteinExistence type="predicted"/>
<dbReference type="InterPro" id="IPR003399">
    <property type="entry name" value="Mce/MlaD"/>
</dbReference>
<evidence type="ECO:0000259" key="1">
    <source>
        <dbReference type="Pfam" id="PF02470"/>
    </source>
</evidence>
<organism evidence="3 4">
    <name type="scientific">Mycobacterium kyorinense</name>
    <dbReference type="NCBI Taxonomy" id="487514"/>
    <lineage>
        <taxon>Bacteria</taxon>
        <taxon>Bacillati</taxon>
        <taxon>Actinomycetota</taxon>
        <taxon>Actinomycetes</taxon>
        <taxon>Mycobacteriales</taxon>
        <taxon>Mycobacteriaceae</taxon>
        <taxon>Mycobacterium</taxon>
    </lineage>
</organism>
<dbReference type="PANTHER" id="PTHR33371">
    <property type="entry name" value="INTERMEMBRANE PHOSPHOLIPID TRANSPORT SYSTEM BINDING PROTEIN MLAD-RELATED"/>
    <property type="match status" value="1"/>
</dbReference>
<dbReference type="NCBIfam" id="TIGR00996">
    <property type="entry name" value="Mtu_fam_mce"/>
    <property type="match status" value="1"/>
</dbReference>
<comment type="caution">
    <text evidence="3">The sequence shown here is derived from an EMBL/GenBank/DDBJ whole genome shotgun (WGS) entry which is preliminary data.</text>
</comment>
<dbReference type="EMBL" id="LZKJ01000009">
    <property type="protein sequence ID" value="OBI53412.1"/>
    <property type="molecule type" value="Genomic_DNA"/>
</dbReference>
<evidence type="ECO:0000313" key="3">
    <source>
        <dbReference type="EMBL" id="OBI53412.1"/>
    </source>
</evidence>
<dbReference type="Proteomes" id="UP000093592">
    <property type="component" value="Unassembled WGS sequence"/>
</dbReference>
<dbReference type="OrthoDB" id="3460188at2"/>
<reference evidence="4" key="1">
    <citation type="submission" date="2016-06" db="EMBL/GenBank/DDBJ databases">
        <authorList>
            <person name="Sutton G."/>
            <person name="Brinkac L."/>
            <person name="Sanka R."/>
            <person name="Adams M."/>
            <person name="Lau E."/>
            <person name="Sam S."/>
            <person name="Sreng N."/>
            <person name="Him V."/>
            <person name="Kerleguer A."/>
            <person name="Cheng S."/>
        </authorList>
    </citation>
    <scope>NUCLEOTIDE SEQUENCE [LARGE SCALE GENOMIC DNA]</scope>
    <source>
        <strain evidence="4">E861</strain>
    </source>
</reference>
<evidence type="ECO:0000259" key="2">
    <source>
        <dbReference type="Pfam" id="PF11887"/>
    </source>
</evidence>
<protein>
    <submittedName>
        <fullName evidence="3">MCE-family protein</fullName>
    </submittedName>
</protein>
<evidence type="ECO:0000313" key="4">
    <source>
        <dbReference type="Proteomes" id="UP000093592"/>
    </source>
</evidence>
<accession>A0A1A2ZVC0</accession>
<dbReference type="InterPro" id="IPR024516">
    <property type="entry name" value="Mce_C"/>
</dbReference>
<dbReference type="GO" id="GO:0005576">
    <property type="term" value="C:extracellular region"/>
    <property type="evidence" value="ECO:0007669"/>
    <property type="project" value="TreeGrafter"/>
</dbReference>
<dbReference type="RefSeq" id="WP_065012620.1">
    <property type="nucleotide sequence ID" value="NZ_LZKJ01000009.1"/>
</dbReference>
<dbReference type="PANTHER" id="PTHR33371:SF19">
    <property type="entry name" value="MCE-FAMILY PROTEIN MCE4A"/>
    <property type="match status" value="1"/>
</dbReference>